<dbReference type="EMBL" id="BSUN01000008">
    <property type="protein sequence ID" value="GMA37953.1"/>
    <property type="molecule type" value="Genomic_DNA"/>
</dbReference>
<organism evidence="2 3">
    <name type="scientific">Demequina litorisediminis</name>
    <dbReference type="NCBI Taxonomy" id="1849022"/>
    <lineage>
        <taxon>Bacteria</taxon>
        <taxon>Bacillati</taxon>
        <taxon>Actinomycetota</taxon>
        <taxon>Actinomycetes</taxon>
        <taxon>Micrococcales</taxon>
        <taxon>Demequinaceae</taxon>
        <taxon>Demequina</taxon>
    </lineage>
</organism>
<proteinExistence type="inferred from homology"/>
<evidence type="ECO:0000313" key="3">
    <source>
        <dbReference type="Proteomes" id="UP001157125"/>
    </source>
</evidence>
<evidence type="ECO:0000313" key="2">
    <source>
        <dbReference type="EMBL" id="GMA37953.1"/>
    </source>
</evidence>
<dbReference type="Proteomes" id="UP001157125">
    <property type="component" value="Unassembled WGS sequence"/>
</dbReference>
<dbReference type="Pfam" id="PF06782">
    <property type="entry name" value="UPF0236"/>
    <property type="match status" value="1"/>
</dbReference>
<comment type="caution">
    <text evidence="2">The sequence shown here is derived from an EMBL/GenBank/DDBJ whole genome shotgun (WGS) entry which is preliminary data.</text>
</comment>
<comment type="similarity">
    <text evidence="1">Belongs to the UPF0236 family.</text>
</comment>
<sequence>MFGTVTYVRRRMKNQANDIRYPLDEFLGIRKGIRYSSLVLRNVSQLGSMMVYRHVSQAIDCLTSWRMSHQNVQQLVVKTGELIQAKSTHESRYDGIITKKKVPYLYLEGDGVKINGQKKQSLEVHRFQVCEGARKSGTARR</sequence>
<name>A0ABQ6IML9_9MICO</name>
<reference evidence="3" key="1">
    <citation type="journal article" date="2019" name="Int. J. Syst. Evol. Microbiol.">
        <title>The Global Catalogue of Microorganisms (GCM) 10K type strain sequencing project: providing services to taxonomists for standard genome sequencing and annotation.</title>
        <authorList>
            <consortium name="The Broad Institute Genomics Platform"/>
            <consortium name="The Broad Institute Genome Sequencing Center for Infectious Disease"/>
            <person name="Wu L."/>
            <person name="Ma J."/>
        </authorList>
    </citation>
    <scope>NUCLEOTIDE SEQUENCE [LARGE SCALE GENOMIC DNA]</scope>
    <source>
        <strain evidence="3">NBRC 112299</strain>
    </source>
</reference>
<evidence type="ECO:0000256" key="1">
    <source>
        <dbReference type="ARBA" id="ARBA00006539"/>
    </source>
</evidence>
<protein>
    <submittedName>
        <fullName evidence="2">Uncharacterized protein</fullName>
    </submittedName>
</protein>
<keyword evidence="3" id="KW-1185">Reference proteome</keyword>
<dbReference type="InterPro" id="IPR009620">
    <property type="entry name" value="UPF0236"/>
</dbReference>
<gene>
    <name evidence="2" type="ORF">GCM10025876_41570</name>
</gene>
<accession>A0ABQ6IML9</accession>